<keyword evidence="2" id="KW-1185">Reference proteome</keyword>
<evidence type="ECO:0000313" key="2">
    <source>
        <dbReference type="Proteomes" id="UP000018896"/>
    </source>
</evidence>
<dbReference type="EMBL" id="BAUV01000059">
    <property type="protein sequence ID" value="GAE37199.1"/>
    <property type="molecule type" value="Genomic_DNA"/>
</dbReference>
<organism evidence="1 2">
    <name type="scientific">Halalkalibacter akibai (strain ATCC 43226 / DSM 21942 / CIP 109018 / JCM 9157 / 1139)</name>
    <name type="common">Bacillus akibai</name>
    <dbReference type="NCBI Taxonomy" id="1236973"/>
    <lineage>
        <taxon>Bacteria</taxon>
        <taxon>Bacillati</taxon>
        <taxon>Bacillota</taxon>
        <taxon>Bacilli</taxon>
        <taxon>Bacillales</taxon>
        <taxon>Bacillaceae</taxon>
        <taxon>Halalkalibacter</taxon>
    </lineage>
</organism>
<dbReference type="AlphaFoldDB" id="W4R0W4"/>
<name>W4R0W4_HALA3</name>
<gene>
    <name evidence="1" type="ORF">JCM9157_4467</name>
</gene>
<proteinExistence type="predicted"/>
<dbReference type="eggNOG" id="ENOG5030EIS">
    <property type="taxonomic scope" value="Bacteria"/>
</dbReference>
<evidence type="ECO:0000313" key="1">
    <source>
        <dbReference type="EMBL" id="GAE37199.1"/>
    </source>
</evidence>
<protein>
    <submittedName>
        <fullName evidence="1">Uncharacterized protein</fullName>
    </submittedName>
</protein>
<sequence>MLFHRDEYKINREFVPRKIVRANWNEDYIILERENANQKELKYWIVDKKGISIVGANLDLDRYNELKDKLKIDVDLIKISKLRNV</sequence>
<dbReference type="Proteomes" id="UP000018896">
    <property type="component" value="Unassembled WGS sequence"/>
</dbReference>
<accession>W4R0W4</accession>
<reference evidence="1 2" key="1">
    <citation type="journal article" date="2014" name="Genome Announc.">
        <title>Draft Genome Sequences of Three Alkaliphilic Bacillus Strains, Bacillus wakoensis JCM 9140T, Bacillus akibai JCM 9157T, and Bacillus hemicellulosilyticus JCM 9152T.</title>
        <authorList>
            <person name="Yuki M."/>
            <person name="Oshima K."/>
            <person name="Suda W."/>
            <person name="Oshida Y."/>
            <person name="Kitamura K."/>
            <person name="Iida T."/>
            <person name="Hattori M."/>
            <person name="Ohkuma M."/>
        </authorList>
    </citation>
    <scope>NUCLEOTIDE SEQUENCE [LARGE SCALE GENOMIC DNA]</scope>
    <source>
        <strain evidence="1 2">JCM 9157</strain>
    </source>
</reference>
<comment type="caution">
    <text evidence="1">The sequence shown here is derived from an EMBL/GenBank/DDBJ whole genome shotgun (WGS) entry which is preliminary data.</text>
</comment>